<dbReference type="SUPFAM" id="SSF88723">
    <property type="entry name" value="PIN domain-like"/>
    <property type="match status" value="1"/>
</dbReference>
<dbReference type="RefSeq" id="WP_054520642.1">
    <property type="nucleotide sequence ID" value="NZ_LGKO01000002.1"/>
</dbReference>
<dbReference type="STRING" id="869279.SE15_03170"/>
<dbReference type="CDD" id="cd09873">
    <property type="entry name" value="PIN_Pae0151-like"/>
    <property type="match status" value="1"/>
</dbReference>
<dbReference type="Gene3D" id="3.40.50.1010">
    <property type="entry name" value="5'-nuclease"/>
    <property type="match status" value="1"/>
</dbReference>
<evidence type="ECO:0000313" key="3">
    <source>
        <dbReference type="EMBL" id="KPL84179.1"/>
    </source>
</evidence>
<dbReference type="PANTHER" id="PTHR35901">
    <property type="entry name" value="RIBONUCLEASE VAPC3"/>
    <property type="match status" value="1"/>
</dbReference>
<protein>
    <recommendedName>
        <fullName evidence="2">PIN domain-containing protein</fullName>
    </recommendedName>
</protein>
<keyword evidence="4" id="KW-1185">Reference proteome</keyword>
<accession>A0A0P6Y427</accession>
<keyword evidence="1" id="KW-0460">Magnesium</keyword>
<proteinExistence type="predicted"/>
<evidence type="ECO:0000313" key="4">
    <source>
        <dbReference type="Proteomes" id="UP000050544"/>
    </source>
</evidence>
<evidence type="ECO:0000259" key="2">
    <source>
        <dbReference type="Pfam" id="PF01850"/>
    </source>
</evidence>
<organism evidence="3 4">
    <name type="scientific">Thermanaerothrix daxensis</name>
    <dbReference type="NCBI Taxonomy" id="869279"/>
    <lineage>
        <taxon>Bacteria</taxon>
        <taxon>Bacillati</taxon>
        <taxon>Chloroflexota</taxon>
        <taxon>Anaerolineae</taxon>
        <taxon>Anaerolineales</taxon>
        <taxon>Anaerolineaceae</taxon>
        <taxon>Thermanaerothrix</taxon>
    </lineage>
</organism>
<evidence type="ECO:0000256" key="1">
    <source>
        <dbReference type="ARBA" id="ARBA00022842"/>
    </source>
</evidence>
<reference evidence="3 4" key="1">
    <citation type="submission" date="2015-07" db="EMBL/GenBank/DDBJ databases">
        <title>Whole genome sequence of Thermanaerothrix daxensis DSM 23592.</title>
        <authorList>
            <person name="Hemp J."/>
            <person name="Ward L.M."/>
            <person name="Pace L.A."/>
            <person name="Fischer W.W."/>
        </authorList>
    </citation>
    <scope>NUCLEOTIDE SEQUENCE [LARGE SCALE GENOMIC DNA]</scope>
    <source>
        <strain evidence="3 4">GNS-1</strain>
    </source>
</reference>
<dbReference type="PANTHER" id="PTHR35901:SF1">
    <property type="entry name" value="EXONUCLEASE VAPC9"/>
    <property type="match status" value="1"/>
</dbReference>
<dbReference type="OrthoDB" id="160180at2"/>
<dbReference type="Proteomes" id="UP000050544">
    <property type="component" value="Unassembled WGS sequence"/>
</dbReference>
<feature type="domain" description="PIN" evidence="2">
    <location>
        <begin position="4"/>
        <end position="127"/>
    </location>
</feature>
<dbReference type="InterPro" id="IPR002716">
    <property type="entry name" value="PIN_dom"/>
</dbReference>
<dbReference type="Pfam" id="PF01850">
    <property type="entry name" value="PIN"/>
    <property type="match status" value="1"/>
</dbReference>
<name>A0A0P6Y427_9CHLR</name>
<dbReference type="InterPro" id="IPR029060">
    <property type="entry name" value="PIN-like_dom_sf"/>
</dbReference>
<dbReference type="InterPro" id="IPR044153">
    <property type="entry name" value="PIN_Pae0151-like"/>
</dbReference>
<dbReference type="InterPro" id="IPR051619">
    <property type="entry name" value="TypeII_TA_RNase_PINc/VapC"/>
</dbReference>
<dbReference type="AlphaFoldDB" id="A0A0P6Y427"/>
<comment type="caution">
    <text evidence="3">The sequence shown here is derived from an EMBL/GenBank/DDBJ whole genome shotgun (WGS) entry which is preliminary data.</text>
</comment>
<dbReference type="EMBL" id="LGKO01000002">
    <property type="protein sequence ID" value="KPL84179.1"/>
    <property type="molecule type" value="Genomic_DNA"/>
</dbReference>
<sequence length="144" mass="16151">MAAVVIDANLAIGLVRQMPFSDAFRRLLARWIVDGVEVAAPGLWDYEVATAMRKLWQQQALSREQAFAGLEQIMALPIVRYPAERKLLLSALRWAERLGQSKAYDAQYVALAESLNADLWSADERLVNALRAQGATWAHWIGEV</sequence>
<gene>
    <name evidence="3" type="ORF">SE15_03170</name>
</gene>